<gene>
    <name evidence="1" type="ORF">SAMN04489800_3359</name>
</gene>
<dbReference type="EMBL" id="FNUD01000002">
    <property type="protein sequence ID" value="SEE98687.1"/>
    <property type="molecule type" value="Genomic_DNA"/>
</dbReference>
<keyword evidence="2" id="KW-1185">Reference proteome</keyword>
<organism evidence="1 2">
    <name type="scientific">Pseudomonas deceptionensis</name>
    <dbReference type="NCBI Taxonomy" id="882211"/>
    <lineage>
        <taxon>Bacteria</taxon>
        <taxon>Pseudomonadati</taxon>
        <taxon>Pseudomonadota</taxon>
        <taxon>Gammaproteobacteria</taxon>
        <taxon>Pseudomonadales</taxon>
        <taxon>Pseudomonadaceae</taxon>
        <taxon>Pseudomonas</taxon>
    </lineage>
</organism>
<name>A0A1H5NCT6_PSEDM</name>
<evidence type="ECO:0000313" key="1">
    <source>
        <dbReference type="EMBL" id="SEE98687.1"/>
    </source>
</evidence>
<comment type="caution">
    <text evidence="1">The sequence shown here is derived from an EMBL/GenBank/DDBJ whole genome shotgun (WGS) entry which is preliminary data.</text>
</comment>
<dbReference type="Proteomes" id="UP000183613">
    <property type="component" value="Unassembled WGS sequence"/>
</dbReference>
<sequence length="35" mass="4093">MGALKADLYKIIAKVTVLIVWLYKSVVRYVRIKKI</sequence>
<proteinExistence type="predicted"/>
<evidence type="ECO:0000313" key="2">
    <source>
        <dbReference type="Proteomes" id="UP000183613"/>
    </source>
</evidence>
<dbReference type="AlphaFoldDB" id="A0A1H5NCT6"/>
<protein>
    <submittedName>
        <fullName evidence="1">Uncharacterized protein</fullName>
    </submittedName>
</protein>
<accession>A0A1H5NCT6</accession>
<reference evidence="1" key="1">
    <citation type="submission" date="2016-10" db="EMBL/GenBank/DDBJ databases">
        <authorList>
            <person name="Varghese N."/>
            <person name="Submissions S."/>
        </authorList>
    </citation>
    <scope>NUCLEOTIDE SEQUENCE [LARGE SCALE GENOMIC DNA]</scope>
    <source>
        <strain evidence="1">LMG 25555</strain>
    </source>
</reference>